<dbReference type="EMBL" id="LFTY01000002">
    <property type="protein sequence ID" value="KMW57467.1"/>
    <property type="molecule type" value="Genomic_DNA"/>
</dbReference>
<dbReference type="InterPro" id="IPR029479">
    <property type="entry name" value="Nitroreductase"/>
</dbReference>
<dbReference type="STRING" id="1675527.AIOL_002432"/>
<dbReference type="InterPro" id="IPR000415">
    <property type="entry name" value="Nitroreductase-like"/>
</dbReference>
<evidence type="ECO:0000256" key="2">
    <source>
        <dbReference type="ARBA" id="ARBA00022630"/>
    </source>
</evidence>
<evidence type="ECO:0000256" key="5">
    <source>
        <dbReference type="PIRNR" id="PIRNR005426"/>
    </source>
</evidence>
<dbReference type="PANTHER" id="PTHR43425:SF2">
    <property type="entry name" value="OXYGEN-INSENSITIVE NADPH NITROREDUCTASE"/>
    <property type="match status" value="1"/>
</dbReference>
<dbReference type="SUPFAM" id="SSF55469">
    <property type="entry name" value="FMN-dependent nitroreductase-like"/>
    <property type="match status" value="1"/>
</dbReference>
<dbReference type="PATRIC" id="fig|1675527.3.peg.2552"/>
<evidence type="ECO:0000256" key="3">
    <source>
        <dbReference type="ARBA" id="ARBA00022643"/>
    </source>
</evidence>
<keyword evidence="2 5" id="KW-0285">Flavoprotein</keyword>
<dbReference type="RefSeq" id="WP_053101257.1">
    <property type="nucleotide sequence ID" value="NZ_LFTY01000002.1"/>
</dbReference>
<comment type="similarity">
    <text evidence="1 5">Belongs to the flavin oxidoreductase frp family.</text>
</comment>
<evidence type="ECO:0000313" key="7">
    <source>
        <dbReference type="EMBL" id="KMW57467.1"/>
    </source>
</evidence>
<evidence type="ECO:0000313" key="8">
    <source>
        <dbReference type="Proteomes" id="UP000037178"/>
    </source>
</evidence>
<dbReference type="GO" id="GO:0016491">
    <property type="term" value="F:oxidoreductase activity"/>
    <property type="evidence" value="ECO:0007669"/>
    <property type="project" value="UniProtKB-UniRule"/>
</dbReference>
<comment type="caution">
    <text evidence="7">The sequence shown here is derived from an EMBL/GenBank/DDBJ whole genome shotgun (WGS) entry which is preliminary data.</text>
</comment>
<accession>A0A0J9E422</accession>
<keyword evidence="4 5" id="KW-0560">Oxidoreductase</keyword>
<proteinExistence type="inferred from homology"/>
<dbReference type="InterPro" id="IPR016446">
    <property type="entry name" value="Flavin_OxRdtase_Frp"/>
</dbReference>
<protein>
    <submittedName>
        <fullName evidence="7">Nitroreductase</fullName>
    </submittedName>
</protein>
<evidence type="ECO:0000256" key="1">
    <source>
        <dbReference type="ARBA" id="ARBA00008366"/>
    </source>
</evidence>
<dbReference type="AlphaFoldDB" id="A0A0J9E422"/>
<gene>
    <name evidence="7" type="ORF">AIOL_002432</name>
</gene>
<feature type="domain" description="Nitroreductase" evidence="6">
    <location>
        <begin position="34"/>
        <end position="188"/>
    </location>
</feature>
<dbReference type="OrthoDB" id="3181400at2"/>
<dbReference type="Pfam" id="PF00881">
    <property type="entry name" value="Nitroreductase"/>
    <property type="match status" value="1"/>
</dbReference>
<reference evidence="7 8" key="1">
    <citation type="submission" date="2015-06" db="EMBL/GenBank/DDBJ databases">
        <title>Draft genome sequence of an Alphaproteobacteria species associated to the Mediterranean sponge Oscarella lobularis.</title>
        <authorList>
            <person name="Jourda C."/>
            <person name="Santini S."/>
            <person name="Claverie J.-M."/>
        </authorList>
    </citation>
    <scope>NUCLEOTIDE SEQUENCE [LARGE SCALE GENOMIC DNA]</scope>
    <source>
        <strain evidence="7">IGS</strain>
    </source>
</reference>
<keyword evidence="3 5" id="KW-0288">FMN</keyword>
<dbReference type="PANTHER" id="PTHR43425">
    <property type="entry name" value="OXYGEN-INSENSITIVE NADPH NITROREDUCTASE"/>
    <property type="match status" value="1"/>
</dbReference>
<sequence>MSDELNEIMRARFGEALDLAEVSDAAQAAVTGIIGRGSCRAFRAEPVSEAHLRLIAAASLSAPSKSDLQQRDVILLLDPARLARVKALLGAQEWIAKAPALMLFCANNRRQRQAHAHWGRDFANDHLDAFFNASVDAGIGLATAISAAEAMGLGCCPISTIRNHLAETRDLLGLPDHVFPVAALAIGWPVYPSPRVTPRLALDATVHVDAYRDAPIDAVLTEYEARRGGMTGAPRNPDIYGSAEPYSWSDDKTRQYGQPERADFGAFIRQIGYKLD</sequence>
<organism evidence="7 8">
    <name type="scientific">Candidatus Rhodobacter oscarellae</name>
    <dbReference type="NCBI Taxonomy" id="1675527"/>
    <lineage>
        <taxon>Bacteria</taxon>
        <taxon>Pseudomonadati</taxon>
        <taxon>Pseudomonadota</taxon>
        <taxon>Alphaproteobacteria</taxon>
        <taxon>Rhodobacterales</taxon>
        <taxon>Rhodobacter group</taxon>
        <taxon>Rhodobacter</taxon>
    </lineage>
</organism>
<keyword evidence="5" id="KW-0521">NADP</keyword>
<evidence type="ECO:0000259" key="6">
    <source>
        <dbReference type="Pfam" id="PF00881"/>
    </source>
</evidence>
<dbReference type="PIRSF" id="PIRSF005426">
    <property type="entry name" value="Frp"/>
    <property type="match status" value="1"/>
</dbReference>
<dbReference type="Gene3D" id="3.40.109.10">
    <property type="entry name" value="NADH Oxidase"/>
    <property type="match status" value="1"/>
</dbReference>
<dbReference type="Proteomes" id="UP000037178">
    <property type="component" value="Unassembled WGS sequence"/>
</dbReference>
<keyword evidence="8" id="KW-1185">Reference proteome</keyword>
<name>A0A0J9E422_9RHOB</name>
<evidence type="ECO:0000256" key="4">
    <source>
        <dbReference type="ARBA" id="ARBA00023002"/>
    </source>
</evidence>